<name>A0A1A8WYT0_PLAOA</name>
<evidence type="ECO:0000313" key="1">
    <source>
        <dbReference type="EMBL" id="SBS98133.1"/>
    </source>
</evidence>
<organism evidence="1 2">
    <name type="scientific">Plasmodium ovale curtisi</name>
    <dbReference type="NCBI Taxonomy" id="864141"/>
    <lineage>
        <taxon>Eukaryota</taxon>
        <taxon>Sar</taxon>
        <taxon>Alveolata</taxon>
        <taxon>Apicomplexa</taxon>
        <taxon>Aconoidasida</taxon>
        <taxon>Haemosporida</taxon>
        <taxon>Plasmodiidae</taxon>
        <taxon>Plasmodium</taxon>
        <taxon>Plasmodium (Plasmodium)</taxon>
    </lineage>
</organism>
<reference evidence="2" key="1">
    <citation type="submission" date="2016-05" db="EMBL/GenBank/DDBJ databases">
        <authorList>
            <person name="Naeem Raeece"/>
        </authorList>
    </citation>
    <scope>NUCLEOTIDE SEQUENCE [LARGE SCALE GENOMIC DNA]</scope>
</reference>
<proteinExistence type="predicted"/>
<protein>
    <submittedName>
        <fullName evidence="1">Uncharacterized protein</fullName>
    </submittedName>
</protein>
<gene>
    <name evidence="1" type="ORF">POVCU1_043760</name>
</gene>
<dbReference type="Proteomes" id="UP000078546">
    <property type="component" value="Unassembled WGS sequence"/>
</dbReference>
<sequence length="89" mass="10314">MQALRIRAHTSRYDTFDLQSVNNASNELILIDKMGKKKKKKKNREMEKERGIPHVDKTGTLCQLVIAQIRHILLEKNVVKKDDLSRSSL</sequence>
<evidence type="ECO:0000313" key="2">
    <source>
        <dbReference type="Proteomes" id="UP000078546"/>
    </source>
</evidence>
<accession>A0A1A8WYT0</accession>
<dbReference type="AlphaFoldDB" id="A0A1A8WYT0"/>
<dbReference type="EMBL" id="FLQV01000795">
    <property type="protein sequence ID" value="SBS98133.1"/>
    <property type="molecule type" value="Genomic_DNA"/>
</dbReference>